<reference evidence="2 3" key="1">
    <citation type="journal article" date="2020" name="Microb. Ecol.">
        <title>Ecogenomics of the Marine Benthic Filamentous Cyanobacterium Adonisia.</title>
        <authorList>
            <person name="Walter J.M."/>
            <person name="Coutinho F.H."/>
            <person name="Leomil L."/>
            <person name="Hargreaves P.I."/>
            <person name="Campeao M.E."/>
            <person name="Vieira V.V."/>
            <person name="Silva B.S."/>
            <person name="Fistarol G.O."/>
            <person name="Salomon P.S."/>
            <person name="Sawabe T."/>
            <person name="Mino S."/>
            <person name="Hosokawa M."/>
            <person name="Miyashita H."/>
            <person name="Maruyama F."/>
            <person name="van Verk M.C."/>
            <person name="Dutilh B.E."/>
            <person name="Thompson C.C."/>
            <person name="Thompson F.L."/>
        </authorList>
    </citation>
    <scope>NUCLEOTIDE SEQUENCE [LARGE SCALE GENOMIC DNA]</scope>
    <source>
        <strain evidence="2 3">CCMR0081</strain>
    </source>
</reference>
<comment type="caution">
    <text evidence="2">The sequence shown here is derived from an EMBL/GenBank/DDBJ whole genome shotgun (WGS) entry which is preliminary data.</text>
</comment>
<gene>
    <name evidence="2" type="ORF">DXZ20_20030</name>
</gene>
<dbReference type="PANTHER" id="PTHR35996:SF1">
    <property type="entry name" value="OS04G0528100 PROTEIN"/>
    <property type="match status" value="1"/>
</dbReference>
<dbReference type="Proteomes" id="UP000481033">
    <property type="component" value="Unassembled WGS sequence"/>
</dbReference>
<name>A0A6M0RNM5_9CYAN</name>
<dbReference type="Pfam" id="PF26369">
    <property type="entry name" value="UPF0426"/>
    <property type="match status" value="1"/>
</dbReference>
<keyword evidence="3" id="KW-1185">Reference proteome</keyword>
<dbReference type="AlphaFoldDB" id="A0A6M0RNM5"/>
<protein>
    <submittedName>
        <fullName evidence="2">Uncharacterized protein</fullName>
    </submittedName>
</protein>
<evidence type="ECO:0000256" key="1">
    <source>
        <dbReference type="SAM" id="MobiDB-lite"/>
    </source>
</evidence>
<dbReference type="RefSeq" id="WP_006517302.1">
    <property type="nucleotide sequence ID" value="NZ_QXHD01000004.1"/>
</dbReference>
<dbReference type="EMBL" id="QXHD01000004">
    <property type="protein sequence ID" value="NEZ57888.1"/>
    <property type="molecule type" value="Genomic_DNA"/>
</dbReference>
<accession>A0A6M0RNM5</accession>
<proteinExistence type="predicted"/>
<dbReference type="PANTHER" id="PTHR35996">
    <property type="entry name" value="OSJNBA0038O10.25 PROTEIN"/>
    <property type="match status" value="1"/>
</dbReference>
<sequence length="69" mass="7305">MFLDELTPLVQELLGNPMAFVGGFASGLLKLNLNDDPVKSWLVDQGASVADQADDDDNSGKGPQTISID</sequence>
<feature type="region of interest" description="Disordered" evidence="1">
    <location>
        <begin position="48"/>
        <end position="69"/>
    </location>
</feature>
<dbReference type="InterPro" id="IPR040278">
    <property type="entry name" value="UPF0426"/>
</dbReference>
<evidence type="ECO:0000313" key="3">
    <source>
        <dbReference type="Proteomes" id="UP000481033"/>
    </source>
</evidence>
<evidence type="ECO:0000313" key="2">
    <source>
        <dbReference type="EMBL" id="NEZ57888.1"/>
    </source>
</evidence>
<organism evidence="2 3">
    <name type="scientific">Adonisia turfae CCMR0081</name>
    <dbReference type="NCBI Taxonomy" id="2292702"/>
    <lineage>
        <taxon>Bacteria</taxon>
        <taxon>Bacillati</taxon>
        <taxon>Cyanobacteriota</taxon>
        <taxon>Adonisia</taxon>
        <taxon>Adonisia turfae</taxon>
    </lineage>
</organism>